<protein>
    <submittedName>
        <fullName evidence="1">Uncharacterized protein</fullName>
    </submittedName>
</protein>
<organism evidence="1">
    <name type="scientific">marine sediment metagenome</name>
    <dbReference type="NCBI Taxonomy" id="412755"/>
    <lineage>
        <taxon>unclassified sequences</taxon>
        <taxon>metagenomes</taxon>
        <taxon>ecological metagenomes</taxon>
    </lineage>
</organism>
<dbReference type="AlphaFoldDB" id="A0A0F9C811"/>
<evidence type="ECO:0000313" key="1">
    <source>
        <dbReference type="EMBL" id="KKK98529.1"/>
    </source>
</evidence>
<feature type="non-terminal residue" evidence="1">
    <location>
        <position position="1"/>
    </location>
</feature>
<name>A0A0F9C811_9ZZZZ</name>
<comment type="caution">
    <text evidence="1">The sequence shown here is derived from an EMBL/GenBank/DDBJ whole genome shotgun (WGS) entry which is preliminary data.</text>
</comment>
<reference evidence="1" key="1">
    <citation type="journal article" date="2015" name="Nature">
        <title>Complex archaea that bridge the gap between prokaryotes and eukaryotes.</title>
        <authorList>
            <person name="Spang A."/>
            <person name="Saw J.H."/>
            <person name="Jorgensen S.L."/>
            <person name="Zaremba-Niedzwiedzka K."/>
            <person name="Martijn J."/>
            <person name="Lind A.E."/>
            <person name="van Eijk R."/>
            <person name="Schleper C."/>
            <person name="Guy L."/>
            <person name="Ettema T.J."/>
        </authorList>
    </citation>
    <scope>NUCLEOTIDE SEQUENCE</scope>
</reference>
<gene>
    <name evidence="1" type="ORF">LCGC14_2641870</name>
</gene>
<dbReference type="EMBL" id="LAZR01045579">
    <property type="protein sequence ID" value="KKK98529.1"/>
    <property type="molecule type" value="Genomic_DNA"/>
</dbReference>
<proteinExistence type="predicted"/>
<accession>A0A0F9C811</accession>
<sequence>VLPDDLYRKLLEVKHQKKMAGSTQANMSDIVREALEAYLENSTKRES</sequence>